<evidence type="ECO:0000256" key="5">
    <source>
        <dbReference type="ARBA" id="ARBA00022727"/>
    </source>
</evidence>
<comment type="function">
    <text evidence="11">Phosphorylation of dTMP to form dTDP in both de novo and salvage pathways of dTTP synthesis.</text>
</comment>
<keyword evidence="7 11" id="KW-0418">Kinase</keyword>
<evidence type="ECO:0000313" key="14">
    <source>
        <dbReference type="Proteomes" id="UP000045285"/>
    </source>
</evidence>
<keyword evidence="4 11" id="KW-0808">Transferase</keyword>
<dbReference type="AlphaFoldDB" id="A0A090DG84"/>
<evidence type="ECO:0000256" key="3">
    <source>
        <dbReference type="ARBA" id="ARBA00017144"/>
    </source>
</evidence>
<dbReference type="GO" id="GO:0004798">
    <property type="term" value="F:dTMP kinase activity"/>
    <property type="evidence" value="ECO:0007669"/>
    <property type="project" value="UniProtKB-UniRule"/>
</dbReference>
<evidence type="ECO:0000313" key="13">
    <source>
        <dbReference type="EMBL" id="CDX12611.1"/>
    </source>
</evidence>
<sequence>MPGKLFFIEGPDGVGKTTTVDLLKVALSQRFGHFEFLSFPGKAEGTLGAVVYRIHHDPGGCGIATMSELSKQALHIAAHLDAIERLIMPALQSGTHVILDRFWWSTLIYGAAAGVHQAGLRTLVEAERLVWDKFQPALAILLDRDHPIDRDDEIGSWLKLRDAYRTLGLEERAHYPVEIVSNMRTPEDAVSAILMLIERTLGR</sequence>
<proteinExistence type="inferred from homology"/>
<evidence type="ECO:0000256" key="1">
    <source>
        <dbReference type="ARBA" id="ARBA00009776"/>
    </source>
</evidence>
<dbReference type="Pfam" id="PF02223">
    <property type="entry name" value="Thymidylate_kin"/>
    <property type="match status" value="1"/>
</dbReference>
<dbReference type="InterPro" id="IPR018094">
    <property type="entry name" value="Thymidylate_kinase"/>
</dbReference>
<dbReference type="GO" id="GO:0006227">
    <property type="term" value="P:dUDP biosynthetic process"/>
    <property type="evidence" value="ECO:0007669"/>
    <property type="project" value="TreeGrafter"/>
</dbReference>
<dbReference type="EMBL" id="CCMZ01000004">
    <property type="protein sequence ID" value="CDX12611.1"/>
    <property type="molecule type" value="Genomic_DNA"/>
</dbReference>
<gene>
    <name evidence="11" type="primary">tmk</name>
    <name evidence="13" type="ORF">MPL3356_120074</name>
</gene>
<dbReference type="PANTHER" id="PTHR10344:SF4">
    <property type="entry name" value="UMP-CMP KINASE 2, MITOCHONDRIAL"/>
    <property type="match status" value="1"/>
</dbReference>
<evidence type="ECO:0000256" key="9">
    <source>
        <dbReference type="ARBA" id="ARBA00029962"/>
    </source>
</evidence>
<comment type="similarity">
    <text evidence="1 11">Belongs to the thymidylate kinase family.</text>
</comment>
<dbReference type="GO" id="GO:0006233">
    <property type="term" value="P:dTDP biosynthetic process"/>
    <property type="evidence" value="ECO:0007669"/>
    <property type="project" value="InterPro"/>
</dbReference>
<accession>A0A090DG84</accession>
<feature type="binding site" evidence="11">
    <location>
        <begin position="10"/>
        <end position="17"/>
    </location>
    <ligand>
        <name>ATP</name>
        <dbReference type="ChEBI" id="CHEBI:30616"/>
    </ligand>
</feature>
<dbReference type="GO" id="GO:0006235">
    <property type="term" value="P:dTTP biosynthetic process"/>
    <property type="evidence" value="ECO:0007669"/>
    <property type="project" value="UniProtKB-UniRule"/>
</dbReference>
<evidence type="ECO:0000256" key="11">
    <source>
        <dbReference type="HAMAP-Rule" id="MF_00165"/>
    </source>
</evidence>
<dbReference type="InterPro" id="IPR027417">
    <property type="entry name" value="P-loop_NTPase"/>
</dbReference>
<organism evidence="13 14">
    <name type="scientific">Mesorhizobium plurifarium</name>
    <dbReference type="NCBI Taxonomy" id="69974"/>
    <lineage>
        <taxon>Bacteria</taxon>
        <taxon>Pseudomonadati</taxon>
        <taxon>Pseudomonadota</taxon>
        <taxon>Alphaproteobacteria</taxon>
        <taxon>Hyphomicrobiales</taxon>
        <taxon>Phyllobacteriaceae</taxon>
        <taxon>Mesorhizobium</taxon>
    </lineage>
</organism>
<dbReference type="GO" id="GO:0005737">
    <property type="term" value="C:cytoplasm"/>
    <property type="evidence" value="ECO:0007669"/>
    <property type="project" value="TreeGrafter"/>
</dbReference>
<evidence type="ECO:0000256" key="7">
    <source>
        <dbReference type="ARBA" id="ARBA00022777"/>
    </source>
</evidence>
<dbReference type="HAMAP" id="MF_00165">
    <property type="entry name" value="Thymidylate_kinase"/>
    <property type="match status" value="1"/>
</dbReference>
<evidence type="ECO:0000256" key="10">
    <source>
        <dbReference type="ARBA" id="ARBA00048743"/>
    </source>
</evidence>
<reference evidence="14" key="1">
    <citation type="submission" date="2014-08" db="EMBL/GenBank/DDBJ databases">
        <authorList>
            <person name="Moulin L."/>
        </authorList>
    </citation>
    <scope>NUCLEOTIDE SEQUENCE [LARGE SCALE GENOMIC DNA]</scope>
</reference>
<evidence type="ECO:0000256" key="8">
    <source>
        <dbReference type="ARBA" id="ARBA00022840"/>
    </source>
</evidence>
<keyword evidence="6 11" id="KW-0547">Nucleotide-binding</keyword>
<evidence type="ECO:0000256" key="6">
    <source>
        <dbReference type="ARBA" id="ARBA00022741"/>
    </source>
</evidence>
<dbReference type="SUPFAM" id="SSF52540">
    <property type="entry name" value="P-loop containing nucleoside triphosphate hydrolases"/>
    <property type="match status" value="1"/>
</dbReference>
<evidence type="ECO:0000259" key="12">
    <source>
        <dbReference type="Pfam" id="PF02223"/>
    </source>
</evidence>
<dbReference type="InterPro" id="IPR039430">
    <property type="entry name" value="Thymidylate_kin-like_dom"/>
</dbReference>
<evidence type="ECO:0000256" key="2">
    <source>
        <dbReference type="ARBA" id="ARBA00012980"/>
    </source>
</evidence>
<dbReference type="PANTHER" id="PTHR10344">
    <property type="entry name" value="THYMIDYLATE KINASE"/>
    <property type="match status" value="1"/>
</dbReference>
<feature type="domain" description="Thymidylate kinase-like" evidence="12">
    <location>
        <begin position="8"/>
        <end position="146"/>
    </location>
</feature>
<name>A0A090DG84_MESPL</name>
<dbReference type="Proteomes" id="UP000045285">
    <property type="component" value="Unassembled WGS sequence"/>
</dbReference>
<keyword evidence="5 11" id="KW-0545">Nucleotide biosynthesis</keyword>
<dbReference type="EC" id="2.7.4.9" evidence="2 11"/>
<keyword evidence="14" id="KW-1185">Reference proteome</keyword>
<comment type="catalytic activity">
    <reaction evidence="10 11">
        <text>dTMP + ATP = dTDP + ADP</text>
        <dbReference type="Rhea" id="RHEA:13517"/>
        <dbReference type="ChEBI" id="CHEBI:30616"/>
        <dbReference type="ChEBI" id="CHEBI:58369"/>
        <dbReference type="ChEBI" id="CHEBI:63528"/>
        <dbReference type="ChEBI" id="CHEBI:456216"/>
        <dbReference type="EC" id="2.7.4.9"/>
    </reaction>
</comment>
<dbReference type="Gene3D" id="3.40.50.300">
    <property type="entry name" value="P-loop containing nucleotide triphosphate hydrolases"/>
    <property type="match status" value="1"/>
</dbReference>
<keyword evidence="8 11" id="KW-0067">ATP-binding</keyword>
<evidence type="ECO:0000256" key="4">
    <source>
        <dbReference type="ARBA" id="ARBA00022679"/>
    </source>
</evidence>
<protein>
    <recommendedName>
        <fullName evidence="3 11">Thymidylate kinase</fullName>
        <ecNumber evidence="2 11">2.7.4.9</ecNumber>
    </recommendedName>
    <alternativeName>
        <fullName evidence="9 11">dTMP kinase</fullName>
    </alternativeName>
</protein>
<dbReference type="GO" id="GO:0005524">
    <property type="term" value="F:ATP binding"/>
    <property type="evidence" value="ECO:0007669"/>
    <property type="project" value="UniProtKB-UniRule"/>
</dbReference>